<dbReference type="PANTHER" id="PTHR12110">
    <property type="entry name" value="HYDROXYPYRUVATE ISOMERASE"/>
    <property type="match status" value="1"/>
</dbReference>
<proteinExistence type="predicted"/>
<evidence type="ECO:0000313" key="2">
    <source>
        <dbReference type="EMBL" id="MFC0530869.1"/>
    </source>
</evidence>
<evidence type="ECO:0000313" key="3">
    <source>
        <dbReference type="Proteomes" id="UP001589867"/>
    </source>
</evidence>
<gene>
    <name evidence="2" type="ORF">ACFFIA_24810</name>
</gene>
<keyword evidence="3" id="KW-1185">Reference proteome</keyword>
<evidence type="ECO:0000259" key="1">
    <source>
        <dbReference type="Pfam" id="PF01261"/>
    </source>
</evidence>
<dbReference type="GO" id="GO:0016853">
    <property type="term" value="F:isomerase activity"/>
    <property type="evidence" value="ECO:0007669"/>
    <property type="project" value="UniProtKB-KW"/>
</dbReference>
<dbReference type="InterPro" id="IPR050312">
    <property type="entry name" value="IolE/XylAMocC-like"/>
</dbReference>
<reference evidence="2 3" key="1">
    <citation type="submission" date="2024-09" db="EMBL/GenBank/DDBJ databases">
        <authorList>
            <person name="Sun Q."/>
            <person name="Mori K."/>
        </authorList>
    </citation>
    <scope>NUCLEOTIDE SEQUENCE [LARGE SCALE GENOMIC DNA]</scope>
    <source>
        <strain evidence="2 3">TBRC 3947</strain>
    </source>
</reference>
<dbReference type="EMBL" id="JBHLUH010000052">
    <property type="protein sequence ID" value="MFC0530869.1"/>
    <property type="molecule type" value="Genomic_DNA"/>
</dbReference>
<accession>A0ABV6M8J1</accession>
<dbReference type="Pfam" id="PF01261">
    <property type="entry name" value="AP_endonuc_2"/>
    <property type="match status" value="1"/>
</dbReference>
<dbReference type="SUPFAM" id="SSF51658">
    <property type="entry name" value="Xylose isomerase-like"/>
    <property type="match status" value="1"/>
</dbReference>
<dbReference type="InterPro" id="IPR036237">
    <property type="entry name" value="Xyl_isomerase-like_sf"/>
</dbReference>
<keyword evidence="2" id="KW-0413">Isomerase</keyword>
<dbReference type="InterPro" id="IPR013022">
    <property type="entry name" value="Xyl_isomerase-like_TIM-brl"/>
</dbReference>
<comment type="caution">
    <text evidence="2">The sequence shown here is derived from an EMBL/GenBank/DDBJ whole genome shotgun (WGS) entry which is preliminary data.</text>
</comment>
<sequence length="268" mass="29317">MKIACLEHLLPGARLQDKWEFAVRAGYDAIELRGRGSYAFRQRLPELRRAVRDGVVLPMATVDMRHFFGAFDRELRRDAIDQVKSQLSVMADLGGRGVVTPASRGMFSLQLPPFRPPRSADGDREVLVEGLSELGRHAEKEGVRLFLEPLNRYEEHMVNRLDRAAELVRAVGTGGLCMGGLGVAVDTFHLNIEEDDPGAALRVAGRLVGHVYVGDSNGFQPGAGHLDWPSVLTALSCAGYDGFLTLKSRLRGDEVAAVAGVPAFLRSR</sequence>
<organism evidence="2 3">
    <name type="scientific">Phytohabitans kaempferiae</name>
    <dbReference type="NCBI Taxonomy" id="1620943"/>
    <lineage>
        <taxon>Bacteria</taxon>
        <taxon>Bacillati</taxon>
        <taxon>Actinomycetota</taxon>
        <taxon>Actinomycetes</taxon>
        <taxon>Micromonosporales</taxon>
        <taxon>Micromonosporaceae</taxon>
    </lineage>
</organism>
<name>A0ABV6M8J1_9ACTN</name>
<protein>
    <submittedName>
        <fullName evidence="2">Sugar phosphate isomerase/epimerase family protein</fullName>
    </submittedName>
</protein>
<dbReference type="RefSeq" id="WP_377254268.1">
    <property type="nucleotide sequence ID" value="NZ_JBHLUH010000052.1"/>
</dbReference>
<dbReference type="Gene3D" id="3.20.20.150">
    <property type="entry name" value="Divalent-metal-dependent TIM barrel enzymes"/>
    <property type="match status" value="1"/>
</dbReference>
<dbReference type="Proteomes" id="UP001589867">
    <property type="component" value="Unassembled WGS sequence"/>
</dbReference>
<feature type="domain" description="Xylose isomerase-like TIM barrel" evidence="1">
    <location>
        <begin position="20"/>
        <end position="260"/>
    </location>
</feature>